<dbReference type="EMBL" id="AFZX01000069">
    <property type="protein sequence ID" value="EHL06559.1"/>
    <property type="molecule type" value="Genomic_DNA"/>
</dbReference>
<gene>
    <name evidence="1" type="ORF">HMPREF0322_02608</name>
</gene>
<dbReference type="AlphaFoldDB" id="G9XNR4"/>
<evidence type="ECO:0000313" key="2">
    <source>
        <dbReference type="Proteomes" id="UP000004416"/>
    </source>
</evidence>
<comment type="caution">
    <text evidence="1">The sequence shown here is derived from an EMBL/GenBank/DDBJ whole genome shotgun (WGS) entry which is preliminary data.</text>
</comment>
<sequence>MVFHKLFIDRQKLRMCQSFVMMPSAGPWIAKINIDLFYLVMLEDTLQLGNIHRNNSDIMESLLINFSQSFDQHLIIKIDSYIIDMRVQLCTLIDKLPPSAAQFKMNRVVIAKSLLPIFLIMHRIIDNLRITLQLRSCPGFSSKSHVILLDVQKIKKFIK</sequence>
<accession>G9XNR4</accession>
<dbReference type="HOGENOM" id="CLU_1657997_0_0_9"/>
<proteinExistence type="predicted"/>
<protein>
    <submittedName>
        <fullName evidence="1">Uncharacterized protein</fullName>
    </submittedName>
</protein>
<reference evidence="1 2" key="1">
    <citation type="submission" date="2011-08" db="EMBL/GenBank/DDBJ databases">
        <authorList>
            <person name="Weinstock G."/>
            <person name="Sodergren E."/>
            <person name="Clifton S."/>
            <person name="Fulton L."/>
            <person name="Fulton B."/>
            <person name="Courtney L."/>
            <person name="Fronick C."/>
            <person name="Harrison M."/>
            <person name="Strong C."/>
            <person name="Farmer C."/>
            <person name="Delahaunty K."/>
            <person name="Markovic C."/>
            <person name="Hall O."/>
            <person name="Minx P."/>
            <person name="Tomlinson C."/>
            <person name="Mitreva M."/>
            <person name="Hou S."/>
            <person name="Chen J."/>
            <person name="Wollam A."/>
            <person name="Pepin K.H."/>
            <person name="Johnson M."/>
            <person name="Bhonagiri V."/>
            <person name="Zhang X."/>
            <person name="Suruliraj S."/>
            <person name="Warren W."/>
            <person name="Chinwalla A."/>
            <person name="Mardis E.R."/>
            <person name="Wilson R.K."/>
        </authorList>
    </citation>
    <scope>NUCLEOTIDE SEQUENCE [LARGE SCALE GENOMIC DNA]</scope>
    <source>
        <strain evidence="1 2">DP7</strain>
    </source>
</reference>
<dbReference type="Proteomes" id="UP000004416">
    <property type="component" value="Unassembled WGS sequence"/>
</dbReference>
<name>G9XNR4_DESHA</name>
<evidence type="ECO:0000313" key="1">
    <source>
        <dbReference type="EMBL" id="EHL06559.1"/>
    </source>
</evidence>
<organism evidence="1 2">
    <name type="scientific">Desulfitobacterium hafniense DP7</name>
    <dbReference type="NCBI Taxonomy" id="537010"/>
    <lineage>
        <taxon>Bacteria</taxon>
        <taxon>Bacillati</taxon>
        <taxon>Bacillota</taxon>
        <taxon>Clostridia</taxon>
        <taxon>Eubacteriales</taxon>
        <taxon>Desulfitobacteriaceae</taxon>
        <taxon>Desulfitobacterium</taxon>
    </lineage>
</organism>